<feature type="compositionally biased region" description="Basic and acidic residues" evidence="1">
    <location>
        <begin position="1"/>
        <end position="34"/>
    </location>
</feature>
<gene>
    <name evidence="2" type="ORF">EZS28_000984</name>
</gene>
<protein>
    <submittedName>
        <fullName evidence="2">Uncharacterized protein</fullName>
    </submittedName>
</protein>
<organism evidence="2 3">
    <name type="scientific">Streblomastix strix</name>
    <dbReference type="NCBI Taxonomy" id="222440"/>
    <lineage>
        <taxon>Eukaryota</taxon>
        <taxon>Metamonada</taxon>
        <taxon>Preaxostyla</taxon>
        <taxon>Oxymonadida</taxon>
        <taxon>Streblomastigidae</taxon>
        <taxon>Streblomastix</taxon>
    </lineage>
</organism>
<feature type="region of interest" description="Disordered" evidence="1">
    <location>
        <begin position="1"/>
        <end position="77"/>
    </location>
</feature>
<proteinExistence type="predicted"/>
<dbReference type="EMBL" id="SNRW01000094">
    <property type="protein sequence ID" value="KAA6403486.1"/>
    <property type="molecule type" value="Genomic_DNA"/>
</dbReference>
<reference evidence="2 3" key="1">
    <citation type="submission" date="2019-03" db="EMBL/GenBank/DDBJ databases">
        <title>Single cell metagenomics reveals metabolic interactions within the superorganism composed of flagellate Streblomastix strix and complex community of Bacteroidetes bacteria on its surface.</title>
        <authorList>
            <person name="Treitli S.C."/>
            <person name="Kolisko M."/>
            <person name="Husnik F."/>
            <person name="Keeling P."/>
            <person name="Hampl V."/>
        </authorList>
    </citation>
    <scope>NUCLEOTIDE SEQUENCE [LARGE SCALE GENOMIC DNA]</scope>
    <source>
        <strain evidence="2">ST1C</strain>
    </source>
</reference>
<feature type="compositionally biased region" description="Basic residues" evidence="1">
    <location>
        <begin position="65"/>
        <end position="77"/>
    </location>
</feature>
<evidence type="ECO:0000256" key="1">
    <source>
        <dbReference type="SAM" id="MobiDB-lite"/>
    </source>
</evidence>
<evidence type="ECO:0000313" key="2">
    <source>
        <dbReference type="EMBL" id="KAA6403486.1"/>
    </source>
</evidence>
<name>A0A5J4X9J8_9EUKA</name>
<dbReference type="AlphaFoldDB" id="A0A5J4X9J8"/>
<dbReference type="Proteomes" id="UP000324800">
    <property type="component" value="Unassembled WGS sequence"/>
</dbReference>
<sequence>MKISSTEKSEPQHKFQEFEVKMNEIEDMIPKAEEPDLSDLESTSYDQSDYDEEISIEKEEERNKISKSNKKKKKRGYKKLKKQIQYNYEFNPKENQRRTPRIQPEDFICYSCLIKPPEGELSGTNIRSQSIQQLRPIPKPIHPYCQKQSIVDTELFPDFSPFAATFELPPPPEINPHFNNNNNNFNIKQNPNQIISNQHQPSFPPLRSLAPESYTQFRSQQKPIKYSLNAEIGDKYNTLVNDPLFCCDSWNALVLLQALYNSEANIPKEKNCIDKREIINIEPFPNDNRIPLLIFCVPAEWEGTGGGPGSGGAMIQTSIHMSIAHAGEKINFEDQRKIRSIKQDQRRKCQ</sequence>
<feature type="compositionally biased region" description="Basic and acidic residues" evidence="1">
    <location>
        <begin position="55"/>
        <end position="64"/>
    </location>
</feature>
<comment type="caution">
    <text evidence="2">The sequence shown here is derived from an EMBL/GenBank/DDBJ whole genome shotgun (WGS) entry which is preliminary data.</text>
</comment>
<accession>A0A5J4X9J8</accession>
<evidence type="ECO:0000313" key="3">
    <source>
        <dbReference type="Proteomes" id="UP000324800"/>
    </source>
</evidence>